<sequence>MGFEAILKENESHDSLMSIVRNRYSLGSKTSVVLTFNILAKMLAPTGLLPVPVDIATDSDVAMFMGVRLGYPDLAMFVTVGAEAVASYQFYCRSPFVIGGKSFLPEDASTAVEEKRPDFLSK</sequence>
<keyword evidence="2" id="KW-1185">Reference proteome</keyword>
<gene>
    <name evidence="1" type="ORF">ANE_LOCUS11727</name>
</gene>
<evidence type="ECO:0000313" key="2">
    <source>
        <dbReference type="Proteomes" id="UP000489600"/>
    </source>
</evidence>
<name>A0A565BKC6_9BRAS</name>
<evidence type="ECO:0000313" key="1">
    <source>
        <dbReference type="EMBL" id="VVB01283.1"/>
    </source>
</evidence>
<dbReference type="OrthoDB" id="1102328at2759"/>
<comment type="caution">
    <text evidence="1">The sequence shown here is derived from an EMBL/GenBank/DDBJ whole genome shotgun (WGS) entry which is preliminary data.</text>
</comment>
<organism evidence="1 2">
    <name type="scientific">Arabis nemorensis</name>
    <dbReference type="NCBI Taxonomy" id="586526"/>
    <lineage>
        <taxon>Eukaryota</taxon>
        <taxon>Viridiplantae</taxon>
        <taxon>Streptophyta</taxon>
        <taxon>Embryophyta</taxon>
        <taxon>Tracheophyta</taxon>
        <taxon>Spermatophyta</taxon>
        <taxon>Magnoliopsida</taxon>
        <taxon>eudicotyledons</taxon>
        <taxon>Gunneridae</taxon>
        <taxon>Pentapetalae</taxon>
        <taxon>rosids</taxon>
        <taxon>malvids</taxon>
        <taxon>Brassicales</taxon>
        <taxon>Brassicaceae</taxon>
        <taxon>Arabideae</taxon>
        <taxon>Arabis</taxon>
    </lineage>
</organism>
<dbReference type="AlphaFoldDB" id="A0A565BKC6"/>
<dbReference type="EMBL" id="CABITT030000004">
    <property type="protein sequence ID" value="VVB01283.1"/>
    <property type="molecule type" value="Genomic_DNA"/>
</dbReference>
<reference evidence="1" key="1">
    <citation type="submission" date="2019-07" db="EMBL/GenBank/DDBJ databases">
        <authorList>
            <person name="Dittberner H."/>
        </authorList>
    </citation>
    <scope>NUCLEOTIDE SEQUENCE [LARGE SCALE GENOMIC DNA]</scope>
</reference>
<proteinExistence type="predicted"/>
<accession>A0A565BKC6</accession>
<protein>
    <submittedName>
        <fullName evidence="1">Uncharacterized protein</fullName>
    </submittedName>
</protein>
<dbReference type="Proteomes" id="UP000489600">
    <property type="component" value="Unassembled WGS sequence"/>
</dbReference>